<reference evidence="3" key="1">
    <citation type="submission" date="2020-09" db="EMBL/GenBank/DDBJ databases">
        <authorList>
            <person name="Kikuchi T."/>
        </authorList>
    </citation>
    <scope>NUCLEOTIDE SEQUENCE</scope>
    <source>
        <strain evidence="3">Ka4C1</strain>
    </source>
</reference>
<keyword evidence="4" id="KW-1185">Reference proteome</keyword>
<dbReference type="Proteomes" id="UP000582659">
    <property type="component" value="Unassembled WGS sequence"/>
</dbReference>
<dbReference type="EMBL" id="CAJFDI010000005">
    <property type="protein sequence ID" value="CAD5230394.1"/>
    <property type="molecule type" value="Genomic_DNA"/>
</dbReference>
<feature type="region of interest" description="Disordered" evidence="2">
    <location>
        <begin position="326"/>
        <end position="345"/>
    </location>
</feature>
<dbReference type="SMR" id="A0A7I8XK41"/>
<accession>A0A7I8XK41</accession>
<sequence>MDKEVIKYRIREAWIAFSDAKFSTPIDNVTNRLISEFVFQMIDRLMEFTGTDVFLKKAEELHEYAMLRKEELALAIRPRDVERFQQYIDYLKKSDFERYNEPKFEHGLPFILTVEEIKRLNDNMKRQVEDPAETEARHQKIRALPDSYDELYDGGVPAPRFPSSSRHVEYESKAEAIKSGFLSKLEFFPSNPRTAHFPPVNSAVSKTAESHSSSAKLNPPLFRPANMISSATSAPSGSGFGSMGNKAKEKIQNSSKEASPIPVDETWEKTSTDNFSSESLREKTAEERAMDRPSRTMDNIEIPRDFRGRSVDSNAERGLVNSMAGLHISRDSRGKSVDRSSQLSRSSVMDKIRKICDEVEKKAVELEKLRAGQTVDTLKHSCHHSRGEMIDLKGPEVQKTKENIDWKAQNSDGKFSMAESVQDIGRHQEALADIRKQYEEYLKTLGKKKDQRTKDNIKISQNSTENLGEVQAQNKRRPGKYFKCDAQIFFKFCTHIGRRAMDKMDSKYQSSGKKSALDESMYEGPTLQAMRKRYAAELESSESEEEREKESLLKAGEGRERSRRRSMRVIRQNYEDSTQKLRQQGSQNVKNNSTLDRKIQQRSQSAYEVRCNKAAEWVDKSSAFFDSTVGISAKSNIPKELNEYDLSEWDTLNSVENSFNNEKKRFEGWVKEESGAGEKKAEKKEEKNMEIQVQKPGLKVDEKEEKIAENCMEDAKPPCQKETPLTSPIVVVHRPGGLDVITNNPKYTKTHSVVCEDILKFNYKPFTSGLTNSFGQSWNTFEKPQPTVIKNVEWDLQNSVRKNEKRILPNPGITEAKKSDVISPKSPAESLVTVSTINMQSNAPSPQVRQQNTFSYTQDPEFVYAQWTRILILCGDDWPSVRIKKSLHPGTFIHRLTDTSTLKQLVELLRKFEYSEKVKSVGITANNHWTRQAPGSWGLIGDVFRVIQELFPMARFTMTTCFNTYEFTEPAFNRLLNKKLAHSRTTTLIDVIKEISRGNLRLKRHHLDDDSAQQLYNFMLDV</sequence>
<feature type="compositionally biased region" description="Polar residues" evidence="2">
    <location>
        <begin position="580"/>
        <end position="594"/>
    </location>
</feature>
<evidence type="ECO:0000256" key="1">
    <source>
        <dbReference type="SAM" id="Coils"/>
    </source>
</evidence>
<dbReference type="EMBL" id="CAJFCV020000005">
    <property type="protein sequence ID" value="CAG9121311.1"/>
    <property type="molecule type" value="Genomic_DNA"/>
</dbReference>
<feature type="region of interest" description="Disordered" evidence="2">
    <location>
        <begin position="533"/>
        <end position="601"/>
    </location>
</feature>
<feature type="region of interest" description="Disordered" evidence="2">
    <location>
        <begin position="208"/>
        <end position="309"/>
    </location>
</feature>
<evidence type="ECO:0000256" key="2">
    <source>
        <dbReference type="SAM" id="MobiDB-lite"/>
    </source>
</evidence>
<feature type="compositionally biased region" description="Basic and acidic residues" evidence="2">
    <location>
        <begin position="546"/>
        <end position="560"/>
    </location>
</feature>
<dbReference type="AlphaFoldDB" id="A0A7I8XK41"/>
<proteinExistence type="predicted"/>
<organism evidence="3 4">
    <name type="scientific">Bursaphelenchus xylophilus</name>
    <name type="common">Pinewood nematode worm</name>
    <name type="synonym">Aphelenchoides xylophilus</name>
    <dbReference type="NCBI Taxonomy" id="6326"/>
    <lineage>
        <taxon>Eukaryota</taxon>
        <taxon>Metazoa</taxon>
        <taxon>Ecdysozoa</taxon>
        <taxon>Nematoda</taxon>
        <taxon>Chromadorea</taxon>
        <taxon>Rhabditida</taxon>
        <taxon>Tylenchina</taxon>
        <taxon>Tylenchomorpha</taxon>
        <taxon>Aphelenchoidea</taxon>
        <taxon>Aphelenchoididae</taxon>
        <taxon>Bursaphelenchus</taxon>
    </lineage>
</organism>
<protein>
    <submittedName>
        <fullName evidence="3">(pine wood nematode) hypothetical protein</fullName>
    </submittedName>
</protein>
<gene>
    <name evidence="3" type="ORF">BXYJ_LOCUS10965</name>
</gene>
<keyword evidence="1" id="KW-0175">Coiled coil</keyword>
<feature type="compositionally biased region" description="Basic and acidic residues" evidence="2">
    <location>
        <begin position="279"/>
        <end position="295"/>
    </location>
</feature>
<evidence type="ECO:0000313" key="3">
    <source>
        <dbReference type="EMBL" id="CAD5230394.1"/>
    </source>
</evidence>
<feature type="compositionally biased region" description="Basic and acidic residues" evidence="2">
    <location>
        <begin position="328"/>
        <end position="338"/>
    </location>
</feature>
<comment type="caution">
    <text evidence="3">The sequence shown here is derived from an EMBL/GenBank/DDBJ whole genome shotgun (WGS) entry which is preliminary data.</text>
</comment>
<evidence type="ECO:0000313" key="4">
    <source>
        <dbReference type="Proteomes" id="UP000659654"/>
    </source>
</evidence>
<dbReference type="Proteomes" id="UP000659654">
    <property type="component" value="Unassembled WGS sequence"/>
</dbReference>
<name>A0A7I8XK41_BURXY</name>
<feature type="coiled-coil region" evidence="1">
    <location>
        <begin position="424"/>
        <end position="451"/>
    </location>
</feature>
<feature type="compositionally biased region" description="Polar residues" evidence="2">
    <location>
        <begin position="227"/>
        <end position="236"/>
    </location>
</feature>